<comment type="caution">
    <text evidence="1">The sequence shown here is derived from an EMBL/GenBank/DDBJ whole genome shotgun (WGS) entry which is preliminary data.</text>
</comment>
<reference evidence="1 2" key="1">
    <citation type="submission" date="2019-09" db="EMBL/GenBank/DDBJ databases">
        <title>YIM 132548 draft genome.</title>
        <authorList>
            <person name="Jiang L."/>
        </authorList>
    </citation>
    <scope>NUCLEOTIDE SEQUENCE [LARGE SCALE GENOMIC DNA]</scope>
    <source>
        <strain evidence="1 2">YIM 132548</strain>
    </source>
</reference>
<organism evidence="1 2">
    <name type="scientific">Methylobacterium planeticum</name>
    <dbReference type="NCBI Taxonomy" id="2615211"/>
    <lineage>
        <taxon>Bacteria</taxon>
        <taxon>Pseudomonadati</taxon>
        <taxon>Pseudomonadota</taxon>
        <taxon>Alphaproteobacteria</taxon>
        <taxon>Hyphomicrobiales</taxon>
        <taxon>Methylobacteriaceae</taxon>
        <taxon>Methylobacterium</taxon>
    </lineage>
</organism>
<sequence length="70" mass="7509">MFDLTSLMEELKRNDAAMAAMTVLEAALGRRTPEEQGAFWHAVGLYYVSRKHPGETGTVAPDSAALAEGA</sequence>
<name>A0A6N6MUI8_9HYPH</name>
<evidence type="ECO:0000313" key="2">
    <source>
        <dbReference type="Proteomes" id="UP000441523"/>
    </source>
</evidence>
<protein>
    <submittedName>
        <fullName evidence="1">Uncharacterized protein</fullName>
    </submittedName>
</protein>
<accession>A0A6N6MUI8</accession>
<dbReference type="AlphaFoldDB" id="A0A6N6MUI8"/>
<keyword evidence="2" id="KW-1185">Reference proteome</keyword>
<gene>
    <name evidence="1" type="ORF">F6X51_07785</name>
</gene>
<dbReference type="Proteomes" id="UP000441523">
    <property type="component" value="Unassembled WGS sequence"/>
</dbReference>
<proteinExistence type="predicted"/>
<dbReference type="RefSeq" id="WP_150962673.1">
    <property type="nucleotide sequence ID" value="NZ_VZZJ01000005.1"/>
</dbReference>
<evidence type="ECO:0000313" key="1">
    <source>
        <dbReference type="EMBL" id="KAB1074276.1"/>
    </source>
</evidence>
<dbReference type="EMBL" id="VZZJ01000005">
    <property type="protein sequence ID" value="KAB1074276.1"/>
    <property type="molecule type" value="Genomic_DNA"/>
</dbReference>